<dbReference type="RefSeq" id="WP_015494687.1">
    <property type="nucleotide sequence ID" value="NC_020908.1"/>
</dbReference>
<evidence type="ECO:0000313" key="7">
    <source>
        <dbReference type="Proteomes" id="UP000004688"/>
    </source>
</evidence>
<dbReference type="CDD" id="cd07989">
    <property type="entry name" value="LPLAT_AGPAT-like"/>
    <property type="match status" value="1"/>
</dbReference>
<organism evidence="6 7">
    <name type="scientific">Octadecabacter arcticus 238</name>
    <dbReference type="NCBI Taxonomy" id="391616"/>
    <lineage>
        <taxon>Bacteria</taxon>
        <taxon>Pseudomonadati</taxon>
        <taxon>Pseudomonadota</taxon>
        <taxon>Alphaproteobacteria</taxon>
        <taxon>Rhodobacterales</taxon>
        <taxon>Roseobacteraceae</taxon>
        <taxon>Octadecabacter</taxon>
    </lineage>
</organism>
<dbReference type="EMBL" id="CP003742">
    <property type="protein sequence ID" value="AGI71483.1"/>
    <property type="molecule type" value="Genomic_DNA"/>
</dbReference>
<keyword evidence="4" id="KW-0812">Transmembrane</keyword>
<sequence length="244" mass="27242">MHQIKVKSHLFDGFLAFWTACFALGVPVLWLFGSPPMAIRSATRLWVHGVLFGLKHIVGLNYVEKGRDLIPTEPCLIVCNHQSTWETLAFIVLFPDVAIIAKQELLRIPIIGWYMRKSPMIIIDRESGSKALKAMLNQSREALACGRSVLIFPEGTRMDGREPIRFKRGIELLYAKLGTPVLPVLVNAGKFWGPSPQSKRSGKVTVLYSSPIPSGMPAEQFIRKAEGQMEADLSVLNELTDNSR</sequence>
<keyword evidence="7" id="KW-1185">Reference proteome</keyword>
<proteinExistence type="predicted"/>
<feature type="domain" description="Phospholipid/glycerol acyltransferase" evidence="5">
    <location>
        <begin position="75"/>
        <end position="189"/>
    </location>
</feature>
<dbReference type="SUPFAM" id="SSF69593">
    <property type="entry name" value="Glycerol-3-phosphate (1)-acyltransferase"/>
    <property type="match status" value="1"/>
</dbReference>
<evidence type="ECO:0000256" key="2">
    <source>
        <dbReference type="ARBA" id="ARBA00022679"/>
    </source>
</evidence>
<protein>
    <submittedName>
        <fullName evidence="6">Acyltransferase</fullName>
    </submittedName>
</protein>
<gene>
    <name evidence="6" type="ORF">OA238_c13200</name>
</gene>
<reference evidence="6 7" key="1">
    <citation type="journal article" date="2013" name="PLoS ONE">
        <title>Poles Apart: Arctic and Antarctic Octadecabacter strains Share High Genome Plasticity and a New Type of Xanthorhodopsin.</title>
        <authorList>
            <person name="Vollmers J."/>
            <person name="Voget S."/>
            <person name="Dietrich S."/>
            <person name="Gollnow K."/>
            <person name="Smits M."/>
            <person name="Meyer K."/>
            <person name="Brinkhoff T."/>
            <person name="Simon M."/>
            <person name="Daniel R."/>
        </authorList>
    </citation>
    <scope>NUCLEOTIDE SEQUENCE [LARGE SCALE GENOMIC DNA]</scope>
    <source>
        <strain evidence="6 7">238</strain>
    </source>
</reference>
<dbReference type="HOGENOM" id="CLU_027938_5_1_5"/>
<dbReference type="GO" id="GO:0003841">
    <property type="term" value="F:1-acylglycerol-3-phosphate O-acyltransferase activity"/>
    <property type="evidence" value="ECO:0007669"/>
    <property type="project" value="TreeGrafter"/>
</dbReference>
<feature type="transmembrane region" description="Helical" evidence="4">
    <location>
        <begin position="12"/>
        <end position="33"/>
    </location>
</feature>
<dbReference type="Pfam" id="PF01553">
    <property type="entry name" value="Acyltransferase"/>
    <property type="match status" value="1"/>
</dbReference>
<name>M9RIB5_9RHOB</name>
<dbReference type="STRING" id="391616.OA238_c13200"/>
<evidence type="ECO:0000256" key="3">
    <source>
        <dbReference type="ARBA" id="ARBA00023315"/>
    </source>
</evidence>
<comment type="pathway">
    <text evidence="1">Lipid metabolism.</text>
</comment>
<dbReference type="PANTHER" id="PTHR10434:SF40">
    <property type="entry name" value="1-ACYL-SN-GLYCEROL-3-PHOSPHATE ACYLTRANSFERASE"/>
    <property type="match status" value="1"/>
</dbReference>
<evidence type="ECO:0000259" key="5">
    <source>
        <dbReference type="SMART" id="SM00563"/>
    </source>
</evidence>
<keyword evidence="4" id="KW-0472">Membrane</keyword>
<dbReference type="Proteomes" id="UP000004688">
    <property type="component" value="Chromosome"/>
</dbReference>
<accession>M9RIB5</accession>
<dbReference type="KEGG" id="oar:OA238_c13200"/>
<keyword evidence="4" id="KW-1133">Transmembrane helix</keyword>
<dbReference type="GO" id="GO:0006654">
    <property type="term" value="P:phosphatidic acid biosynthetic process"/>
    <property type="evidence" value="ECO:0007669"/>
    <property type="project" value="TreeGrafter"/>
</dbReference>
<evidence type="ECO:0000313" key="6">
    <source>
        <dbReference type="EMBL" id="AGI71483.1"/>
    </source>
</evidence>
<dbReference type="AlphaFoldDB" id="M9RIB5"/>
<dbReference type="eggNOG" id="COG0204">
    <property type="taxonomic scope" value="Bacteria"/>
</dbReference>
<dbReference type="InterPro" id="IPR002123">
    <property type="entry name" value="Plipid/glycerol_acylTrfase"/>
</dbReference>
<evidence type="ECO:0000256" key="1">
    <source>
        <dbReference type="ARBA" id="ARBA00005189"/>
    </source>
</evidence>
<dbReference type="SMART" id="SM00563">
    <property type="entry name" value="PlsC"/>
    <property type="match status" value="1"/>
</dbReference>
<keyword evidence="2 6" id="KW-0808">Transferase</keyword>
<dbReference type="PANTHER" id="PTHR10434">
    <property type="entry name" value="1-ACYL-SN-GLYCEROL-3-PHOSPHATE ACYLTRANSFERASE"/>
    <property type="match status" value="1"/>
</dbReference>
<keyword evidence="3 6" id="KW-0012">Acyltransferase</keyword>
<evidence type="ECO:0000256" key="4">
    <source>
        <dbReference type="SAM" id="Phobius"/>
    </source>
</evidence>